<dbReference type="Proteomes" id="UP000030671">
    <property type="component" value="Unassembled WGS sequence"/>
</dbReference>
<dbReference type="HOGENOM" id="CLU_1970841_0_0_1"/>
<evidence type="ECO:0000313" key="1">
    <source>
        <dbReference type="EMBL" id="ETW84169.1"/>
    </source>
</evidence>
<dbReference type="EMBL" id="KI925456">
    <property type="protein sequence ID" value="ETW84169.1"/>
    <property type="molecule type" value="Genomic_DNA"/>
</dbReference>
<reference evidence="1 2" key="1">
    <citation type="journal article" date="2012" name="New Phytol.">
        <title>Insight into trade-off between wood decay and parasitism from the genome of a fungal forest pathogen.</title>
        <authorList>
            <person name="Olson A."/>
            <person name="Aerts A."/>
            <person name="Asiegbu F."/>
            <person name="Belbahri L."/>
            <person name="Bouzid O."/>
            <person name="Broberg A."/>
            <person name="Canback B."/>
            <person name="Coutinho P.M."/>
            <person name="Cullen D."/>
            <person name="Dalman K."/>
            <person name="Deflorio G."/>
            <person name="van Diepen L.T."/>
            <person name="Dunand C."/>
            <person name="Duplessis S."/>
            <person name="Durling M."/>
            <person name="Gonthier P."/>
            <person name="Grimwood J."/>
            <person name="Fossdal C.G."/>
            <person name="Hansson D."/>
            <person name="Henrissat B."/>
            <person name="Hietala A."/>
            <person name="Himmelstrand K."/>
            <person name="Hoffmeister D."/>
            <person name="Hogberg N."/>
            <person name="James T.Y."/>
            <person name="Karlsson M."/>
            <person name="Kohler A."/>
            <person name="Kues U."/>
            <person name="Lee Y.H."/>
            <person name="Lin Y.C."/>
            <person name="Lind M."/>
            <person name="Lindquist E."/>
            <person name="Lombard V."/>
            <person name="Lucas S."/>
            <person name="Lunden K."/>
            <person name="Morin E."/>
            <person name="Murat C."/>
            <person name="Park J."/>
            <person name="Raffaello T."/>
            <person name="Rouze P."/>
            <person name="Salamov A."/>
            <person name="Schmutz J."/>
            <person name="Solheim H."/>
            <person name="Stahlberg J."/>
            <person name="Velez H."/>
            <person name="de Vries R.P."/>
            <person name="Wiebenga A."/>
            <person name="Woodward S."/>
            <person name="Yakovlev I."/>
            <person name="Garbelotto M."/>
            <person name="Martin F."/>
            <person name="Grigoriev I.V."/>
            <person name="Stenlid J."/>
        </authorList>
    </citation>
    <scope>NUCLEOTIDE SEQUENCE [LARGE SCALE GENOMIC DNA]</scope>
    <source>
        <strain evidence="1 2">TC 32-1</strain>
    </source>
</reference>
<sequence length="127" mass="14143">MLQSTQVVISTLSASLSSRLLVNPCPHSHLHTRSLTSLDCMLPFHCHLTFCRVTSAIYSTQITLRCSICYLCSSPSGPIPRTHTTDLLMLSHHFCSFLGVWIPFLQKISSFCPVEVRLYFGKNPAGT</sequence>
<proteinExistence type="predicted"/>
<name>W4KEK0_HETIT</name>
<keyword evidence="2" id="KW-1185">Reference proteome</keyword>
<dbReference type="KEGG" id="hir:HETIRDRAFT_313523"/>
<dbReference type="AlphaFoldDB" id="W4KEK0"/>
<organism evidence="1 2">
    <name type="scientific">Heterobasidion irregulare (strain TC 32-1)</name>
    <dbReference type="NCBI Taxonomy" id="747525"/>
    <lineage>
        <taxon>Eukaryota</taxon>
        <taxon>Fungi</taxon>
        <taxon>Dikarya</taxon>
        <taxon>Basidiomycota</taxon>
        <taxon>Agaricomycotina</taxon>
        <taxon>Agaricomycetes</taxon>
        <taxon>Russulales</taxon>
        <taxon>Bondarzewiaceae</taxon>
        <taxon>Heterobasidion</taxon>
        <taxon>Heterobasidion annosum species complex</taxon>
    </lineage>
</organism>
<dbReference type="RefSeq" id="XP_009543870.1">
    <property type="nucleotide sequence ID" value="XM_009545575.1"/>
</dbReference>
<protein>
    <submittedName>
        <fullName evidence="1">Uncharacterized protein</fullName>
    </submittedName>
</protein>
<evidence type="ECO:0000313" key="2">
    <source>
        <dbReference type="Proteomes" id="UP000030671"/>
    </source>
</evidence>
<dbReference type="InParanoid" id="W4KEK0"/>
<accession>W4KEK0</accession>
<gene>
    <name evidence="1" type="ORF">HETIRDRAFT_313523</name>
</gene>
<dbReference type="GeneID" id="20670040"/>